<dbReference type="Proteomes" id="UP000183987">
    <property type="component" value="Unassembled WGS sequence"/>
</dbReference>
<accession>A0A1M5G2W4</accession>
<proteinExistence type="predicted"/>
<dbReference type="STRING" id="366533.SAMN05444339_1333"/>
<organism evidence="1 2">
    <name type="scientific">Loktanella atrilutea</name>
    <dbReference type="NCBI Taxonomy" id="366533"/>
    <lineage>
        <taxon>Bacteria</taxon>
        <taxon>Pseudomonadati</taxon>
        <taxon>Pseudomonadota</taxon>
        <taxon>Alphaproteobacteria</taxon>
        <taxon>Rhodobacterales</taxon>
        <taxon>Roseobacteraceae</taxon>
        <taxon>Loktanella</taxon>
    </lineage>
</organism>
<reference evidence="2" key="1">
    <citation type="submission" date="2016-11" db="EMBL/GenBank/DDBJ databases">
        <authorList>
            <person name="Varghese N."/>
            <person name="Submissions S."/>
        </authorList>
    </citation>
    <scope>NUCLEOTIDE SEQUENCE [LARGE SCALE GENOMIC DNA]</scope>
    <source>
        <strain evidence="2">DSM 29326</strain>
    </source>
</reference>
<dbReference type="SUPFAM" id="SSF52540">
    <property type="entry name" value="P-loop containing nucleoside triphosphate hydrolases"/>
    <property type="match status" value="1"/>
</dbReference>
<dbReference type="AlphaFoldDB" id="A0A1M5G2W4"/>
<dbReference type="RefSeq" id="WP_143155566.1">
    <property type="nucleotide sequence ID" value="NZ_FQUE01000033.1"/>
</dbReference>
<evidence type="ECO:0000313" key="2">
    <source>
        <dbReference type="Proteomes" id="UP000183987"/>
    </source>
</evidence>
<name>A0A1M5G2W4_LOKAT</name>
<dbReference type="InterPro" id="IPR027417">
    <property type="entry name" value="P-loop_NTPase"/>
</dbReference>
<protein>
    <submittedName>
        <fullName evidence="1">Uncharacterized protein</fullName>
    </submittedName>
</protein>
<keyword evidence="2" id="KW-1185">Reference proteome</keyword>
<dbReference type="Gene3D" id="3.40.50.300">
    <property type="entry name" value="P-loop containing nucleotide triphosphate hydrolases"/>
    <property type="match status" value="1"/>
</dbReference>
<gene>
    <name evidence="1" type="ORF">SAMN05444339_1333</name>
</gene>
<sequence>MKKIIIHCGMPKTGTSAIQVQFAQGRKNFLKHGYDYLNTGVDKKAEKGGISSGNGFELARAYMPQSHPSSLAKQRKNITEKTRRAIHNTDCHVIISSEFFSATTRPLLGELAASFSDLGEVNLAFFVREQTTALVSSYIQQIKRRGETKFPDEFSSDFDIQKQSMLLYNSYFTELSFHIDNANILAKPYELAKSNPAGVLGLFLDMIGAKIPLEDLPVDKRVNLSPSPQELRLLIEVNKHEPSKYFSDMVVELSYAAGRSNIYAPQVILPPEVAKKVKTLFHKENEDFFINFAKCNNIYDNEVDNSSYINLRDVTFDATVMVDVFAGVLSRLDKRLEKLEQTII</sequence>
<dbReference type="EMBL" id="FQUE01000033">
    <property type="protein sequence ID" value="SHF98046.1"/>
    <property type="molecule type" value="Genomic_DNA"/>
</dbReference>
<dbReference type="OrthoDB" id="547419at2"/>
<evidence type="ECO:0000313" key="1">
    <source>
        <dbReference type="EMBL" id="SHF98046.1"/>
    </source>
</evidence>